<keyword evidence="15" id="KW-1185">Reference proteome</keyword>
<evidence type="ECO:0000256" key="6">
    <source>
        <dbReference type="ARBA" id="ARBA00022824"/>
    </source>
</evidence>
<organism evidence="14 15">
    <name type="scientific">Plasmodium malariae</name>
    <dbReference type="NCBI Taxonomy" id="5858"/>
    <lineage>
        <taxon>Eukaryota</taxon>
        <taxon>Sar</taxon>
        <taxon>Alveolata</taxon>
        <taxon>Apicomplexa</taxon>
        <taxon>Aconoidasida</taxon>
        <taxon>Haemosporida</taxon>
        <taxon>Plasmodiidae</taxon>
        <taxon>Plasmodium</taxon>
        <taxon>Plasmodium (Plasmodium)</taxon>
    </lineage>
</organism>
<feature type="transmembrane region" description="Helical" evidence="13">
    <location>
        <begin position="7"/>
        <end position="27"/>
    </location>
</feature>
<evidence type="ECO:0000256" key="5">
    <source>
        <dbReference type="ARBA" id="ARBA00022692"/>
    </source>
</evidence>
<evidence type="ECO:0000256" key="10">
    <source>
        <dbReference type="ARBA" id="ARBA00023209"/>
    </source>
</evidence>
<proteinExistence type="predicted"/>
<feature type="transmembrane region" description="Helical" evidence="13">
    <location>
        <begin position="70"/>
        <end position="92"/>
    </location>
</feature>
<evidence type="ECO:0000256" key="12">
    <source>
        <dbReference type="ARBA" id="ARBA00025707"/>
    </source>
</evidence>
<evidence type="ECO:0000256" key="7">
    <source>
        <dbReference type="ARBA" id="ARBA00022989"/>
    </source>
</evidence>
<keyword evidence="7 13" id="KW-1133">Transmembrane helix</keyword>
<name>A0A1D3SND9_PLAMA</name>
<dbReference type="EMBL" id="LT594632">
    <property type="protein sequence ID" value="SCO92943.1"/>
    <property type="molecule type" value="Genomic_DNA"/>
</dbReference>
<feature type="transmembrane region" description="Helical" evidence="13">
    <location>
        <begin position="345"/>
        <end position="363"/>
    </location>
</feature>
<evidence type="ECO:0000256" key="13">
    <source>
        <dbReference type="SAM" id="Phobius"/>
    </source>
</evidence>
<evidence type="ECO:0000256" key="2">
    <source>
        <dbReference type="ARBA" id="ARBA00005189"/>
    </source>
</evidence>
<keyword evidence="11" id="KW-1208">Phospholipid metabolism</keyword>
<gene>
    <name evidence="14" type="primary">PmUG01_11019400</name>
    <name evidence="14" type="ORF">PMUG01_11019400</name>
</gene>
<evidence type="ECO:0000313" key="15">
    <source>
        <dbReference type="Proteomes" id="UP000219813"/>
    </source>
</evidence>
<sequence length="365" mass="42768">MCIVMRCYILGASLSASLLLSFTNNFLDFQTKLIMLGYYFIFISLLTLFFNVLTLSCVMKKYGDSVKNDIASLIINLCIIFYLPLILFMQFFSTSEVKSFIKYVFPSVVFHPYEKSYMENCNSFEKIHDKFDFFIIAHLFGWFVKAFSARKFYLLQANSIIFELLELRFQHLLPNFYECWWDHIFLDVVGCNFIGITLGMLFIKYFNIELYNWEVPDKIKPKNKNIIFPALDRLLRKLFKNSGTLIAYISYSLFLNIIDLNFFFLKAQLQLLETNFLVLTREVIVIIIGFKGGKHLSEAFSQGLNTRRVFYLFCASTCLLLEVLLSVRWIDSLVSDKSDLTNIKMIWYSITTVLSLFVGLLYINE</sequence>
<reference evidence="14 15" key="1">
    <citation type="submission" date="2016-06" db="EMBL/GenBank/DDBJ databases">
        <authorList>
            <consortium name="Pathogen Informatics"/>
        </authorList>
    </citation>
    <scope>NUCLEOTIDE SEQUENCE [LARGE SCALE GENOMIC DNA]</scope>
</reference>
<feature type="transmembrane region" description="Helical" evidence="13">
    <location>
        <begin position="310"/>
        <end position="330"/>
    </location>
</feature>
<dbReference type="InterPro" id="IPR004277">
    <property type="entry name" value="PSS"/>
</dbReference>
<dbReference type="Pfam" id="PF03034">
    <property type="entry name" value="PSS"/>
    <property type="match status" value="1"/>
</dbReference>
<keyword evidence="6" id="KW-0256">Endoplasmic reticulum</keyword>
<evidence type="ECO:0000256" key="11">
    <source>
        <dbReference type="ARBA" id="ARBA00023264"/>
    </source>
</evidence>
<dbReference type="PANTHER" id="PTHR15362:SF7">
    <property type="entry name" value="PHOSPHATIDYLSERINE SYNTHASE 2"/>
    <property type="match status" value="1"/>
</dbReference>
<dbReference type="GO" id="GO:0106245">
    <property type="term" value="F:L-serine-phosphatidylethanolamine phosphatidyltransferase activity"/>
    <property type="evidence" value="ECO:0007669"/>
    <property type="project" value="InterPro"/>
</dbReference>
<dbReference type="RefSeq" id="XP_028862383.1">
    <property type="nucleotide sequence ID" value="XM_029005834.1"/>
</dbReference>
<evidence type="ECO:0000256" key="1">
    <source>
        <dbReference type="ARBA" id="ARBA00004477"/>
    </source>
</evidence>
<feature type="transmembrane region" description="Helical" evidence="13">
    <location>
        <begin position="245"/>
        <end position="265"/>
    </location>
</feature>
<dbReference type="GO" id="GO:0006659">
    <property type="term" value="P:phosphatidylserine biosynthetic process"/>
    <property type="evidence" value="ECO:0007669"/>
    <property type="project" value="InterPro"/>
</dbReference>
<keyword evidence="3" id="KW-0444">Lipid biosynthesis</keyword>
<dbReference type="OrthoDB" id="10265393at2759"/>
<accession>A0A1D3SND9</accession>
<dbReference type="VEuPathDB" id="PlasmoDB:PmUG01_11019400"/>
<comment type="subcellular location">
    <subcellularLocation>
        <location evidence="1">Endoplasmic reticulum membrane</location>
        <topology evidence="1">Multi-pass membrane protein</topology>
    </subcellularLocation>
</comment>
<evidence type="ECO:0000313" key="14">
    <source>
        <dbReference type="EMBL" id="SCO92943.1"/>
    </source>
</evidence>
<comment type="pathway">
    <text evidence="2">Lipid metabolism.</text>
</comment>
<evidence type="ECO:0000256" key="4">
    <source>
        <dbReference type="ARBA" id="ARBA00022679"/>
    </source>
</evidence>
<keyword evidence="10" id="KW-0594">Phospholipid biosynthesis</keyword>
<dbReference type="PANTHER" id="PTHR15362">
    <property type="entry name" value="PHOSPHATIDYLINOSITOL SYNTHASE"/>
    <property type="match status" value="1"/>
</dbReference>
<dbReference type="GeneID" id="39869654"/>
<keyword evidence="9 13" id="KW-0472">Membrane</keyword>
<dbReference type="GO" id="GO:0005789">
    <property type="term" value="C:endoplasmic reticulum membrane"/>
    <property type="evidence" value="ECO:0007669"/>
    <property type="project" value="UniProtKB-SubCell"/>
</dbReference>
<evidence type="ECO:0000256" key="8">
    <source>
        <dbReference type="ARBA" id="ARBA00023098"/>
    </source>
</evidence>
<dbReference type="KEGG" id="pmal:PMUG01_11019400"/>
<feature type="transmembrane region" description="Helical" evidence="13">
    <location>
        <begin position="184"/>
        <end position="203"/>
    </location>
</feature>
<keyword evidence="8" id="KW-0443">Lipid metabolism</keyword>
<comment type="pathway">
    <text evidence="12">Phospholipid metabolism.</text>
</comment>
<evidence type="ECO:0000256" key="3">
    <source>
        <dbReference type="ARBA" id="ARBA00022516"/>
    </source>
</evidence>
<evidence type="ECO:0000256" key="9">
    <source>
        <dbReference type="ARBA" id="ARBA00023136"/>
    </source>
</evidence>
<dbReference type="OMA" id="YMENCNS"/>
<feature type="transmembrane region" description="Helical" evidence="13">
    <location>
        <begin position="33"/>
        <end position="58"/>
    </location>
</feature>
<keyword evidence="5 13" id="KW-0812">Transmembrane</keyword>
<protein>
    <submittedName>
        <fullName evidence="14">Phosphatidylserine synthase, putative</fullName>
    </submittedName>
</protein>
<dbReference type="Proteomes" id="UP000219813">
    <property type="component" value="Chromosome 11"/>
</dbReference>
<keyword evidence="4" id="KW-0808">Transferase</keyword>
<dbReference type="AlphaFoldDB" id="A0A1D3SND9"/>